<sequence length="178" mass="20298">MRFKIGEKVGFLREVGGGIVQSYKNDQIVIVEDETGFDREFLVEDLNSIVGDQSDILSSSFDIKDVIEETVSYGKDLGDITRNKDFWEIDLHTHVLMESERGLSNGQLLSHQLLEFKRFFRKGREKGVRKLVVIHGVGEGVLKSEIRSFLNGKEGIEVYDADFRKYGKGATAIELFYR</sequence>
<evidence type="ECO:0000259" key="1">
    <source>
        <dbReference type="PROSITE" id="PS50828"/>
    </source>
</evidence>
<dbReference type="AlphaFoldDB" id="A0A4Q4KN69"/>
<dbReference type="Gene3D" id="3.30.1370.110">
    <property type="match status" value="1"/>
</dbReference>
<evidence type="ECO:0000313" key="2">
    <source>
        <dbReference type="EMBL" id="RYM34588.1"/>
    </source>
</evidence>
<evidence type="ECO:0000313" key="3">
    <source>
        <dbReference type="Proteomes" id="UP000293952"/>
    </source>
</evidence>
<proteinExistence type="predicted"/>
<comment type="caution">
    <text evidence="2">The sequence shown here is derived from an EMBL/GenBank/DDBJ whole genome shotgun (WGS) entry which is preliminary data.</text>
</comment>
<dbReference type="RefSeq" id="WP_130092597.1">
    <property type="nucleotide sequence ID" value="NZ_SETE01000002.1"/>
</dbReference>
<dbReference type="InterPro" id="IPR002625">
    <property type="entry name" value="Smr_dom"/>
</dbReference>
<accession>A0A4Q4KN69</accession>
<dbReference type="PROSITE" id="PS50828">
    <property type="entry name" value="SMR"/>
    <property type="match status" value="1"/>
</dbReference>
<gene>
    <name evidence="2" type="ORF">ERX46_04225</name>
</gene>
<dbReference type="Pfam" id="PF01713">
    <property type="entry name" value="Smr"/>
    <property type="match status" value="1"/>
</dbReference>
<organism evidence="2 3">
    <name type="scientific">Brumimicrobium glaciale</name>
    <dbReference type="NCBI Taxonomy" id="200475"/>
    <lineage>
        <taxon>Bacteria</taxon>
        <taxon>Pseudomonadati</taxon>
        <taxon>Bacteroidota</taxon>
        <taxon>Flavobacteriia</taxon>
        <taxon>Flavobacteriales</taxon>
        <taxon>Crocinitomicaceae</taxon>
        <taxon>Brumimicrobium</taxon>
    </lineage>
</organism>
<feature type="domain" description="Smr" evidence="1">
    <location>
        <begin position="125"/>
        <end position="176"/>
    </location>
</feature>
<name>A0A4Q4KN69_9FLAO</name>
<dbReference type="EMBL" id="SETE01000002">
    <property type="protein sequence ID" value="RYM34588.1"/>
    <property type="molecule type" value="Genomic_DNA"/>
</dbReference>
<dbReference type="Proteomes" id="UP000293952">
    <property type="component" value="Unassembled WGS sequence"/>
</dbReference>
<keyword evidence="3" id="KW-1185">Reference proteome</keyword>
<dbReference type="InterPro" id="IPR036063">
    <property type="entry name" value="Smr_dom_sf"/>
</dbReference>
<protein>
    <recommendedName>
        <fullName evidence="1">Smr domain-containing protein</fullName>
    </recommendedName>
</protein>
<reference evidence="2 3" key="1">
    <citation type="submission" date="2019-02" db="EMBL/GenBank/DDBJ databases">
        <title>Genome sequence of the sea-ice species Brumimicrobium glaciale.</title>
        <authorList>
            <person name="Bowman J.P."/>
        </authorList>
    </citation>
    <scope>NUCLEOTIDE SEQUENCE [LARGE SCALE GENOMIC DNA]</scope>
    <source>
        <strain evidence="2 3">IC156</strain>
    </source>
</reference>
<dbReference type="OrthoDB" id="1524810at2"/>